<dbReference type="AlphaFoldDB" id="A0A098S3R8"/>
<accession>A0A098S3R8</accession>
<evidence type="ECO:0000256" key="1">
    <source>
        <dbReference type="SAM" id="MobiDB-lite"/>
    </source>
</evidence>
<organism evidence="2 3">
    <name type="scientific">Phaeodactylibacter xiamenensis</name>
    <dbReference type="NCBI Taxonomy" id="1524460"/>
    <lineage>
        <taxon>Bacteria</taxon>
        <taxon>Pseudomonadati</taxon>
        <taxon>Bacteroidota</taxon>
        <taxon>Saprospiria</taxon>
        <taxon>Saprospirales</taxon>
        <taxon>Haliscomenobacteraceae</taxon>
        <taxon>Phaeodactylibacter</taxon>
    </lineage>
</organism>
<evidence type="ECO:0000313" key="2">
    <source>
        <dbReference type="EMBL" id="KGE86463.1"/>
    </source>
</evidence>
<feature type="region of interest" description="Disordered" evidence="1">
    <location>
        <begin position="70"/>
        <end position="89"/>
    </location>
</feature>
<dbReference type="EMBL" id="JPOS01000079">
    <property type="protein sequence ID" value="KGE86463.1"/>
    <property type="molecule type" value="Genomic_DNA"/>
</dbReference>
<feature type="compositionally biased region" description="Basic and acidic residues" evidence="1">
    <location>
        <begin position="11"/>
        <end position="26"/>
    </location>
</feature>
<name>A0A098S3R8_9BACT</name>
<reference evidence="2 3" key="1">
    <citation type="journal article" date="2014" name="Int. J. Syst. Evol. Microbiol.">
        <title>Phaeodactylibacter xiamenensis gen. nov., sp. nov., a member of the family Saprospiraceae isolated from the marine alga Phaeodactylum tricornutum.</title>
        <authorList>
            <person name="Chen Z.Jr."/>
            <person name="Lei X."/>
            <person name="Lai Q."/>
            <person name="Li Y."/>
            <person name="Zhang B."/>
            <person name="Zhang J."/>
            <person name="Zhang H."/>
            <person name="Yang L."/>
            <person name="Zheng W."/>
            <person name="Tian Y."/>
            <person name="Yu Z."/>
            <person name="Xu H.Jr."/>
            <person name="Zheng T."/>
        </authorList>
    </citation>
    <scope>NUCLEOTIDE SEQUENCE [LARGE SCALE GENOMIC DNA]</scope>
    <source>
        <strain evidence="2 3">KD52</strain>
    </source>
</reference>
<protein>
    <submittedName>
        <fullName evidence="2">Uncharacterized protein</fullName>
    </submittedName>
</protein>
<proteinExistence type="predicted"/>
<comment type="caution">
    <text evidence="2">The sequence shown here is derived from an EMBL/GenBank/DDBJ whole genome shotgun (WGS) entry which is preliminary data.</text>
</comment>
<keyword evidence="3" id="KW-1185">Reference proteome</keyword>
<feature type="region of interest" description="Disordered" evidence="1">
    <location>
        <begin position="1"/>
        <end position="45"/>
    </location>
</feature>
<evidence type="ECO:0000313" key="3">
    <source>
        <dbReference type="Proteomes" id="UP000029736"/>
    </source>
</evidence>
<sequence length="248" mass="28326">MKNNFFGTPKELPKPVSEDEITKPSFERPPIGEATDYEEVTDEADVNENIIDDMFGDVKDILNDAEEKIEEQEKEAAEAKGDTAPGTVPAADMLEEDELNAELVIVAFEGARHLIYSFVYNRTVSRSDLKVIKRITRQLSMKNSRSTEEQALLEQLWGYIEKHEQMRDDFLDRLAWKDKQRETLAKLIELEIRKRRLRGQSNITKWAVIGSLVMNEANAVGSLVEARMNKPDLDTIDWSVVRKAGIEV</sequence>
<dbReference type="Proteomes" id="UP000029736">
    <property type="component" value="Unassembled WGS sequence"/>
</dbReference>
<dbReference type="STRING" id="1524460.IX84_22055"/>
<gene>
    <name evidence="2" type="ORF">IX84_22055</name>
</gene>
<feature type="compositionally biased region" description="Acidic residues" evidence="1">
    <location>
        <begin position="35"/>
        <end position="45"/>
    </location>
</feature>
<dbReference type="RefSeq" id="WP_044225333.1">
    <property type="nucleotide sequence ID" value="NZ_JBKAGJ010000026.1"/>
</dbReference>